<name>A0A6M0M5Y7_9LACT</name>
<gene>
    <name evidence="1" type="ORF">GTP08_03120</name>
</gene>
<sequence length="91" mass="10881">MEEFRTVSIHLRFKETHEHLLRVDINSPRHENSDGTVLKQGEHHIHIYSNLNKRWDTIAYPISLEEFPDVLTLIETFEAFLRKAKIKERTN</sequence>
<evidence type="ECO:0000313" key="1">
    <source>
        <dbReference type="EMBL" id="NEX54705.1"/>
    </source>
</evidence>
<dbReference type="AlphaFoldDB" id="A0A6M0M5Y7"/>
<proteinExistence type="predicted"/>
<evidence type="ECO:0008006" key="3">
    <source>
        <dbReference type="Google" id="ProtNLM"/>
    </source>
</evidence>
<dbReference type="Proteomes" id="UP000477402">
    <property type="component" value="Unassembled WGS sequence"/>
</dbReference>
<organism evidence="1 2">
    <name type="scientific">Lactococcus lactis</name>
    <dbReference type="NCBI Taxonomy" id="1358"/>
    <lineage>
        <taxon>Bacteria</taxon>
        <taxon>Bacillati</taxon>
        <taxon>Bacillota</taxon>
        <taxon>Bacilli</taxon>
        <taxon>Lactobacillales</taxon>
        <taxon>Streptococcaceae</taxon>
        <taxon>Lactococcus</taxon>
    </lineage>
</organism>
<protein>
    <recommendedName>
        <fullName evidence="3">Prophage protein</fullName>
    </recommendedName>
</protein>
<dbReference type="InterPro" id="IPR053916">
    <property type="entry name" value="DUF6978"/>
</dbReference>
<comment type="caution">
    <text evidence="1">The sequence shown here is derived from an EMBL/GenBank/DDBJ whole genome shotgun (WGS) entry which is preliminary data.</text>
</comment>
<dbReference type="RefSeq" id="WP_136122459.1">
    <property type="nucleotide sequence ID" value="NZ_CP169315.1"/>
</dbReference>
<evidence type="ECO:0000313" key="2">
    <source>
        <dbReference type="Proteomes" id="UP000477402"/>
    </source>
</evidence>
<dbReference type="EMBL" id="WWDJ01000017">
    <property type="protein sequence ID" value="NEX54705.1"/>
    <property type="molecule type" value="Genomic_DNA"/>
</dbReference>
<dbReference type="Pfam" id="PF22398">
    <property type="entry name" value="DUF6978"/>
    <property type="match status" value="1"/>
</dbReference>
<accession>A0A6M0M5Y7</accession>
<reference evidence="1 2" key="1">
    <citation type="submission" date="2019-12" db="EMBL/GenBank/DDBJ databases">
        <title>Draft Genome Sequences of L. lactis strains MS22333, MS22334, MS22336, and MS22337, Isolated from Spontaneous Fermented Camel Milk in Ethiopia.</title>
        <authorList>
            <person name="Bragason E."/>
            <person name="Hansen E.B."/>
            <person name="Guya M.E."/>
            <person name="Berhe T."/>
        </authorList>
    </citation>
    <scope>NUCLEOTIDE SEQUENCE [LARGE SCALE GENOMIC DNA]</scope>
    <source>
        <strain evidence="1 2">MS22336</strain>
    </source>
</reference>